<evidence type="ECO:0000256" key="5">
    <source>
        <dbReference type="ARBA" id="ARBA00022771"/>
    </source>
</evidence>
<reference evidence="14" key="1">
    <citation type="journal article" date="2019" name="bioRxiv">
        <title>The Genome of the Zebra Mussel, Dreissena polymorpha: A Resource for Invasive Species Research.</title>
        <authorList>
            <person name="McCartney M.A."/>
            <person name="Auch B."/>
            <person name="Kono T."/>
            <person name="Mallez S."/>
            <person name="Zhang Y."/>
            <person name="Obille A."/>
            <person name="Becker A."/>
            <person name="Abrahante J.E."/>
            <person name="Garbe J."/>
            <person name="Badalamenti J.P."/>
            <person name="Herman A."/>
            <person name="Mangelson H."/>
            <person name="Liachko I."/>
            <person name="Sullivan S."/>
            <person name="Sone E.D."/>
            <person name="Koren S."/>
            <person name="Silverstein K.A.T."/>
            <person name="Beckman K.B."/>
            <person name="Gohl D.M."/>
        </authorList>
    </citation>
    <scope>NUCLEOTIDE SEQUENCE</scope>
    <source>
        <strain evidence="14">Duluth1</strain>
        <tissue evidence="14">Whole animal</tissue>
    </source>
</reference>
<feature type="region of interest" description="Disordered" evidence="12">
    <location>
        <begin position="803"/>
        <end position="823"/>
    </location>
</feature>
<gene>
    <name evidence="14" type="ORF">DPMN_044418</name>
</gene>
<feature type="region of interest" description="Disordered" evidence="12">
    <location>
        <begin position="473"/>
        <end position="524"/>
    </location>
</feature>
<evidence type="ECO:0000313" key="14">
    <source>
        <dbReference type="EMBL" id="KAH3737823.1"/>
    </source>
</evidence>
<dbReference type="GO" id="GO:0008270">
    <property type="term" value="F:zinc ion binding"/>
    <property type="evidence" value="ECO:0007669"/>
    <property type="project" value="UniProtKB-KW"/>
</dbReference>
<feature type="compositionally biased region" description="Polar residues" evidence="12">
    <location>
        <begin position="473"/>
        <end position="510"/>
    </location>
</feature>
<keyword evidence="7" id="KW-0805">Transcription regulation</keyword>
<evidence type="ECO:0000256" key="3">
    <source>
        <dbReference type="ARBA" id="ARBA00022723"/>
    </source>
</evidence>
<feature type="region of interest" description="Disordered" evidence="12">
    <location>
        <begin position="715"/>
        <end position="754"/>
    </location>
</feature>
<dbReference type="SUPFAM" id="SSF57667">
    <property type="entry name" value="beta-beta-alpha zinc fingers"/>
    <property type="match status" value="5"/>
</dbReference>
<keyword evidence="5 11" id="KW-0863">Zinc-finger</keyword>
<protein>
    <recommendedName>
        <fullName evidence="13">C2H2-type domain-containing protein</fullName>
    </recommendedName>
</protein>
<feature type="compositionally biased region" description="Low complexity" evidence="12">
    <location>
        <begin position="929"/>
        <end position="938"/>
    </location>
</feature>
<feature type="domain" description="C2H2-type" evidence="13">
    <location>
        <begin position="1287"/>
        <end position="1315"/>
    </location>
</feature>
<evidence type="ECO:0000256" key="9">
    <source>
        <dbReference type="ARBA" id="ARBA00023163"/>
    </source>
</evidence>
<dbReference type="PROSITE" id="PS00028">
    <property type="entry name" value="ZINC_FINGER_C2H2_1"/>
    <property type="match status" value="2"/>
</dbReference>
<dbReference type="GO" id="GO:0000981">
    <property type="term" value="F:DNA-binding transcription factor activity, RNA polymerase II-specific"/>
    <property type="evidence" value="ECO:0007669"/>
    <property type="project" value="TreeGrafter"/>
</dbReference>
<feature type="domain" description="C2H2-type" evidence="13">
    <location>
        <begin position="1015"/>
        <end position="1042"/>
    </location>
</feature>
<evidence type="ECO:0000256" key="10">
    <source>
        <dbReference type="ARBA" id="ARBA00023242"/>
    </source>
</evidence>
<comment type="similarity">
    <text evidence="2">Belongs to the krueppel C2H2-type zinc-finger protein family.</text>
</comment>
<comment type="subcellular location">
    <subcellularLocation>
        <location evidence="1">Nucleus</location>
    </subcellularLocation>
</comment>
<proteinExistence type="inferred from homology"/>
<feature type="compositionally biased region" description="Polar residues" evidence="12">
    <location>
        <begin position="14"/>
        <end position="38"/>
    </location>
</feature>
<dbReference type="InterPro" id="IPR013087">
    <property type="entry name" value="Znf_C2H2_type"/>
</dbReference>
<dbReference type="GO" id="GO:0043565">
    <property type="term" value="F:sequence-specific DNA binding"/>
    <property type="evidence" value="ECO:0007669"/>
    <property type="project" value="TreeGrafter"/>
</dbReference>
<evidence type="ECO:0000256" key="1">
    <source>
        <dbReference type="ARBA" id="ARBA00004123"/>
    </source>
</evidence>
<feature type="region of interest" description="Disordered" evidence="12">
    <location>
        <begin position="1"/>
        <end position="81"/>
    </location>
</feature>
<feature type="region of interest" description="Disordered" evidence="12">
    <location>
        <begin position="926"/>
        <end position="947"/>
    </location>
</feature>
<organism evidence="14 15">
    <name type="scientific">Dreissena polymorpha</name>
    <name type="common">Zebra mussel</name>
    <name type="synonym">Mytilus polymorpha</name>
    <dbReference type="NCBI Taxonomy" id="45954"/>
    <lineage>
        <taxon>Eukaryota</taxon>
        <taxon>Metazoa</taxon>
        <taxon>Spiralia</taxon>
        <taxon>Lophotrochozoa</taxon>
        <taxon>Mollusca</taxon>
        <taxon>Bivalvia</taxon>
        <taxon>Autobranchia</taxon>
        <taxon>Heteroconchia</taxon>
        <taxon>Euheterodonta</taxon>
        <taxon>Imparidentia</taxon>
        <taxon>Neoheterodontei</taxon>
        <taxon>Myida</taxon>
        <taxon>Dreissenoidea</taxon>
        <taxon>Dreissenidae</taxon>
        <taxon>Dreissena</taxon>
    </lineage>
</organism>
<feature type="domain" description="C2H2-type" evidence="13">
    <location>
        <begin position="1191"/>
        <end position="1219"/>
    </location>
</feature>
<dbReference type="Pfam" id="PF00096">
    <property type="entry name" value="zf-C2H2"/>
    <property type="match status" value="1"/>
</dbReference>
<dbReference type="EMBL" id="JAIWYP010000011">
    <property type="protein sequence ID" value="KAH3737823.1"/>
    <property type="molecule type" value="Genomic_DNA"/>
</dbReference>
<keyword evidence="15" id="KW-1185">Reference proteome</keyword>
<feature type="domain" description="C2H2-type" evidence="13">
    <location>
        <begin position="1163"/>
        <end position="1190"/>
    </location>
</feature>
<dbReference type="OrthoDB" id="2687452at2759"/>
<keyword evidence="3" id="KW-0479">Metal-binding</keyword>
<dbReference type="SMART" id="SM00355">
    <property type="entry name" value="ZnF_C2H2"/>
    <property type="match status" value="11"/>
</dbReference>
<dbReference type="Proteomes" id="UP000828390">
    <property type="component" value="Unassembled WGS sequence"/>
</dbReference>
<feature type="compositionally biased region" description="Polar residues" evidence="12">
    <location>
        <begin position="730"/>
        <end position="739"/>
    </location>
</feature>
<keyword evidence="8" id="KW-0238">DNA-binding</keyword>
<dbReference type="PROSITE" id="PS50157">
    <property type="entry name" value="ZINC_FINGER_C2H2_2"/>
    <property type="match status" value="7"/>
</dbReference>
<dbReference type="PANTHER" id="PTHR24408:SF58">
    <property type="entry name" value="TRANSCRIPTION FACTOR (TFIIIA), PUTATIVE (AFU_ORTHOLOGUE AFUA_1G05150)-RELATED"/>
    <property type="match status" value="1"/>
</dbReference>
<dbReference type="GO" id="GO:0005634">
    <property type="term" value="C:nucleus"/>
    <property type="evidence" value="ECO:0007669"/>
    <property type="project" value="UniProtKB-SubCell"/>
</dbReference>
<evidence type="ECO:0000256" key="7">
    <source>
        <dbReference type="ARBA" id="ARBA00023015"/>
    </source>
</evidence>
<keyword evidence="4" id="KW-0677">Repeat</keyword>
<dbReference type="InterPro" id="IPR036236">
    <property type="entry name" value="Znf_C2H2_sf"/>
</dbReference>
<feature type="domain" description="C2H2-type" evidence="13">
    <location>
        <begin position="1043"/>
        <end position="1070"/>
    </location>
</feature>
<sequence>MPPKGSARKKVAETRSSVQETASTKISRSLGTKASSSAVEGEIRDVMQNEEVQGTENVISSPKNSNKRQSTSISETRVIKMPRILKSPPTVGETRLSMSKKLAEEVSKEDVTSPRRSARAVVPNSRYKDMVDPTTKAVGKQMPGSKKRNGVQHMKGLGSVMYTASKIQGPDSHILETVNQKSPVCEILEEVVTEETNIDQDAQTQLMEQSENMVQFNPSESEQLQTDFVLKGTRSALVQPKKIIESIESGQFDGQGRTTRKGLQHTITVKQVASLESMKPIPSRSAATDSAEDFVMPSEENEDLLKVSKHAGKEIVYQQVNKKGTTIITISKDEKLVQKRVAPVLHSSLDKRAESKIFIGRCQEEFVPKPSIVSEKTLVVSPSQSPTVPIKQDTVVNAAVRRKTPAILSAKIITRGKPADCSVSNSNHRAIQVIRVENIKKDETLKKSVGLHKDQEAAIPNSDAVHFVNSSKSVTNPAASTGQITESEQTATTPSELACNETQLQESTEQAPPLPSESEPDQVQMLDSSVSKVGVEDGDAVIPESQTRLQPIQTDVSSLCEVVEFKGKLTSRMTPKPSKSVVEFVMLNDQIIRISKPAVNKFGRIDHSQKTGAGDGAVTCPGDIGTIIAGLDDVLTPVSKVQDPESSNPEGKDMNKAASFHGYVTHTGKSGSQELVEISHDAFTKEVYGDGYTLDPETGTVVAVDASSNIEADTVDTGTDIGASGKLQRDASNQGSHSAETIGISAGDLDPQMTEDCSVNERPSFQEPIIMDTDGFYVCLDCNFKSMEMDDWIQHRRKHQEGADTVVTSSRESTTVGSSVIRSEGMDDSDNVICIQGLDPSQLGDNARITVEKMASGGEAFILHIDPSGETTHVQAGMQAGESTGPGISTVHEVVKVMPSRVSVPPVRTLSNVKITPVQAYKRNETEVTKATSTTTQTEDSDTDSEDPIEVDLSEAADDFPTVKRGRQSLDPHCQEFVIVHLPEGSSIKQYQARPLLKMRNPVDDAVTMDADGFYMCVDCDHKTDKRSNWYKHRRKHLGIRPHACTRCSYRAATSSNLKRHMQIHDDIRNFECHLCGLHFRQKIHLERHLKYKHEEKKIVCPLCDYQCASANPDLKMHIRKRHMPLEGSMDAFTCDICGLMTVSKKDLKQHMKFHKKGPELKLFCEYCSFVTDCLSRLRRHLLVHTKERPFQCGLCQYRASQKEHVLRHMRSQHNVEVETRQKKTLLDIQTIMKDDNVIIPKNSDGGQATMSSKYKVFNIEKTDNVVKSDGVGHFEKSDFSSQEKIFACNHCSMKFARLINLYKHLYAQHESVMPNSSCSGHQCVVCDFVTNSKKNLLVHMRKHNMQDHSPPTHVYSCVLCRYMNPKRRNLFQHMKKKHGIEIVMKEDGLNCYVTMEAENFLHGTTSTANEMPLSEIVTTEPISRDTALQVISDYNASLGADRISLDNIISMEEIGSYVATQVDVHEQSSFAGIQTHEAAEAIEGLQALAEQPGILDTQGLDNELTTEVITTEILNDGEITLDTGSVTEGNHEGSCGGSAGFERSFGGGEDGGMVGGIVQHDHIQGLGMGQYVEGRNGNEGFQSIGQLARDVIRDEGQESSQGEGIELSAEELNQLSTGDYVEINGEVYKVEIASGN</sequence>
<evidence type="ECO:0000256" key="6">
    <source>
        <dbReference type="ARBA" id="ARBA00022833"/>
    </source>
</evidence>
<keyword evidence="6" id="KW-0862">Zinc</keyword>
<evidence type="ECO:0000256" key="11">
    <source>
        <dbReference type="PROSITE-ProRule" id="PRU00042"/>
    </source>
</evidence>
<evidence type="ECO:0000313" key="15">
    <source>
        <dbReference type="Proteomes" id="UP000828390"/>
    </source>
</evidence>
<evidence type="ECO:0000256" key="2">
    <source>
        <dbReference type="ARBA" id="ARBA00006991"/>
    </source>
</evidence>
<evidence type="ECO:0000256" key="8">
    <source>
        <dbReference type="ARBA" id="ARBA00023125"/>
    </source>
</evidence>
<dbReference type="PANTHER" id="PTHR24408">
    <property type="entry name" value="ZINC FINGER PROTEIN"/>
    <property type="match status" value="1"/>
</dbReference>
<dbReference type="Gene3D" id="3.30.160.60">
    <property type="entry name" value="Classic Zinc Finger"/>
    <property type="match status" value="4"/>
</dbReference>
<dbReference type="FunFam" id="3.30.160.60:FF:000446">
    <property type="entry name" value="Zinc finger protein"/>
    <property type="match status" value="1"/>
</dbReference>
<accession>A0A9D4D5S9</accession>
<evidence type="ECO:0000259" key="13">
    <source>
        <dbReference type="PROSITE" id="PS50157"/>
    </source>
</evidence>
<feature type="domain" description="C2H2-type" evidence="13">
    <location>
        <begin position="1133"/>
        <end position="1160"/>
    </location>
</feature>
<evidence type="ECO:0000256" key="4">
    <source>
        <dbReference type="ARBA" id="ARBA00022737"/>
    </source>
</evidence>
<comment type="caution">
    <text evidence="14">The sequence shown here is derived from an EMBL/GenBank/DDBJ whole genome shotgun (WGS) entry which is preliminary data.</text>
</comment>
<feature type="compositionally biased region" description="Polar residues" evidence="12">
    <location>
        <begin position="50"/>
        <end position="75"/>
    </location>
</feature>
<keyword evidence="9" id="KW-0804">Transcription</keyword>
<feature type="domain" description="C2H2-type" evidence="13">
    <location>
        <begin position="1071"/>
        <end position="1099"/>
    </location>
</feature>
<dbReference type="FunFam" id="3.30.160.60:FF:000075">
    <property type="entry name" value="Putative zinc finger protein 536"/>
    <property type="match status" value="1"/>
</dbReference>
<reference evidence="14" key="2">
    <citation type="submission" date="2020-11" db="EMBL/GenBank/DDBJ databases">
        <authorList>
            <person name="McCartney M.A."/>
            <person name="Auch B."/>
            <person name="Kono T."/>
            <person name="Mallez S."/>
            <person name="Becker A."/>
            <person name="Gohl D.M."/>
            <person name="Silverstein K.A.T."/>
            <person name="Koren S."/>
            <person name="Bechman K.B."/>
            <person name="Herman A."/>
            <person name="Abrahante J.E."/>
            <person name="Garbe J."/>
        </authorList>
    </citation>
    <scope>NUCLEOTIDE SEQUENCE</scope>
    <source>
        <strain evidence="14">Duluth1</strain>
        <tissue evidence="14">Whole animal</tissue>
    </source>
</reference>
<feature type="compositionally biased region" description="Low complexity" evidence="12">
    <location>
        <begin position="805"/>
        <end position="820"/>
    </location>
</feature>
<evidence type="ECO:0000256" key="12">
    <source>
        <dbReference type="SAM" id="MobiDB-lite"/>
    </source>
</evidence>
<keyword evidence="10" id="KW-0539">Nucleus</keyword>
<name>A0A9D4D5S9_DREPO</name>